<reference evidence="2 3" key="2">
    <citation type="submission" date="2020-07" db="EMBL/GenBank/DDBJ databases">
        <title>Genome assembly of wild tea tree DASZ reveals pedigree and selection history of tea varieties.</title>
        <authorList>
            <person name="Zhang W."/>
        </authorList>
    </citation>
    <scope>NUCLEOTIDE SEQUENCE [LARGE SCALE GENOMIC DNA]</scope>
    <source>
        <strain evidence="3">cv. G240</strain>
        <tissue evidence="2">Leaf</tissue>
    </source>
</reference>
<organism evidence="2 3">
    <name type="scientific">Camellia sinensis</name>
    <name type="common">Tea plant</name>
    <name type="synonym">Thea sinensis</name>
    <dbReference type="NCBI Taxonomy" id="4442"/>
    <lineage>
        <taxon>Eukaryota</taxon>
        <taxon>Viridiplantae</taxon>
        <taxon>Streptophyta</taxon>
        <taxon>Embryophyta</taxon>
        <taxon>Tracheophyta</taxon>
        <taxon>Spermatophyta</taxon>
        <taxon>Magnoliopsida</taxon>
        <taxon>eudicotyledons</taxon>
        <taxon>Gunneridae</taxon>
        <taxon>Pentapetalae</taxon>
        <taxon>asterids</taxon>
        <taxon>Ericales</taxon>
        <taxon>Theaceae</taxon>
        <taxon>Camellia</taxon>
    </lineage>
</organism>
<dbReference type="PANTHER" id="PTHR48478:SF1">
    <property type="entry name" value="LECTIN-LIKE"/>
    <property type="match status" value="1"/>
</dbReference>
<evidence type="ECO:0000313" key="3">
    <source>
        <dbReference type="Proteomes" id="UP000593564"/>
    </source>
</evidence>
<evidence type="ECO:0000313" key="2">
    <source>
        <dbReference type="EMBL" id="KAF5954119.1"/>
    </source>
</evidence>
<dbReference type="Proteomes" id="UP000593564">
    <property type="component" value="Unassembled WGS sequence"/>
</dbReference>
<dbReference type="AlphaFoldDB" id="A0A7J7HN02"/>
<dbReference type="InterPro" id="IPR052147">
    <property type="entry name" value="PP2-like/Lectin"/>
</dbReference>
<comment type="caution">
    <text evidence="2">The sequence shown here is derived from an EMBL/GenBank/DDBJ whole genome shotgun (WGS) entry which is preliminary data.</text>
</comment>
<protein>
    <recommendedName>
        <fullName evidence="1">Reverse transcriptase Ty1/copia-type domain-containing protein</fullName>
    </recommendedName>
</protein>
<dbReference type="Pfam" id="PF14299">
    <property type="entry name" value="PP2"/>
    <property type="match status" value="1"/>
</dbReference>
<proteinExistence type="predicted"/>
<name>A0A7J7HN02_CAMSI</name>
<keyword evidence="3" id="KW-1185">Reference proteome</keyword>
<dbReference type="Pfam" id="PF07727">
    <property type="entry name" value="RVT_2"/>
    <property type="match status" value="1"/>
</dbReference>
<sequence>MDVKSAFLNGYLEEVYVEQSLGYVKPAQQDKVYELKRALYGLKPTPRAWNARITSNNLDMIRDFKASMIQEFEMADIGLLAYFLGIEVNQSNEGIFVSQAKYAKEIIKKFGMENCQAVDTLTNGSNQMSKYNKGDKMVPNGTSEIRQVEQTSKANSSRKAKEIAARKGITRPPLNFLAILKDANISIDTSSPDKLCEQLCTGVCWLDVRGQVNGAIDLSPGIVYEIVFVVRMIKYQDFSLKLTIILPNSKKRTRNESLNEKPLGSWFDIQLGEFKMSPEMLEQWNSLWRIMLSCGRVGLL</sequence>
<reference evidence="3" key="1">
    <citation type="journal article" date="2020" name="Nat. Commun.">
        <title>Genome assembly of wild tea tree DASZ reveals pedigree and selection history of tea varieties.</title>
        <authorList>
            <person name="Zhang W."/>
            <person name="Zhang Y."/>
            <person name="Qiu H."/>
            <person name="Guo Y."/>
            <person name="Wan H."/>
            <person name="Zhang X."/>
            <person name="Scossa F."/>
            <person name="Alseekh S."/>
            <person name="Zhang Q."/>
            <person name="Wang P."/>
            <person name="Xu L."/>
            <person name="Schmidt M.H."/>
            <person name="Jia X."/>
            <person name="Li D."/>
            <person name="Zhu A."/>
            <person name="Guo F."/>
            <person name="Chen W."/>
            <person name="Ni D."/>
            <person name="Usadel B."/>
            <person name="Fernie A.R."/>
            <person name="Wen W."/>
        </authorList>
    </citation>
    <scope>NUCLEOTIDE SEQUENCE [LARGE SCALE GENOMIC DNA]</scope>
    <source>
        <strain evidence="3">cv. G240</strain>
    </source>
</reference>
<accession>A0A7J7HN02</accession>
<dbReference type="GO" id="GO:0030246">
    <property type="term" value="F:carbohydrate binding"/>
    <property type="evidence" value="ECO:0007669"/>
    <property type="project" value="InterPro"/>
</dbReference>
<dbReference type="InterPro" id="IPR013103">
    <property type="entry name" value="RVT_2"/>
</dbReference>
<dbReference type="PANTHER" id="PTHR48478">
    <property type="entry name" value="LECTIN-LIKE"/>
    <property type="match status" value="1"/>
</dbReference>
<gene>
    <name evidence="2" type="ORF">HYC85_006975</name>
</gene>
<dbReference type="InterPro" id="IPR025886">
    <property type="entry name" value="PP2-like"/>
</dbReference>
<evidence type="ECO:0000259" key="1">
    <source>
        <dbReference type="Pfam" id="PF07727"/>
    </source>
</evidence>
<feature type="domain" description="Reverse transcriptase Ty1/copia-type" evidence="1">
    <location>
        <begin position="53"/>
        <end position="120"/>
    </location>
</feature>
<dbReference type="EMBL" id="JACBKZ010000003">
    <property type="protein sequence ID" value="KAF5954119.1"/>
    <property type="molecule type" value="Genomic_DNA"/>
</dbReference>